<dbReference type="HOGENOM" id="CLU_2772564_0_0_6"/>
<evidence type="ECO:0000313" key="2">
    <source>
        <dbReference type="Proteomes" id="UP000009336"/>
    </source>
</evidence>
<dbReference type="PATRIC" id="fig|1141662.3.peg.2232"/>
<dbReference type="STRING" id="1141662.OOA_11028"/>
<reference evidence="1 2" key="1">
    <citation type="journal article" date="2012" name="BMC Genomics">
        <title>Comparative genomics of bacteria in the genus Providencia isolated from wild Drosophila melanogaster.</title>
        <authorList>
            <person name="Galac M.R."/>
            <person name="Lazzaro B.P."/>
        </authorList>
    </citation>
    <scope>NUCLEOTIDE SEQUENCE [LARGE SCALE GENOMIC DNA]</scope>
    <source>
        <strain evidence="1 2">DSM 19968</strain>
    </source>
</reference>
<protein>
    <submittedName>
        <fullName evidence="1">Uncharacterized protein</fullName>
    </submittedName>
</protein>
<evidence type="ECO:0000313" key="1">
    <source>
        <dbReference type="EMBL" id="EKT61086.1"/>
    </source>
</evidence>
<dbReference type="EMBL" id="AKKL01000031">
    <property type="protein sequence ID" value="EKT61086.1"/>
    <property type="molecule type" value="Genomic_DNA"/>
</dbReference>
<dbReference type="AlphaFoldDB" id="K8WM90"/>
<proteinExistence type="predicted"/>
<organism evidence="1 2">
    <name type="scientific">Providencia burhodogranariea DSM 19968</name>
    <dbReference type="NCBI Taxonomy" id="1141662"/>
    <lineage>
        <taxon>Bacteria</taxon>
        <taxon>Pseudomonadati</taxon>
        <taxon>Pseudomonadota</taxon>
        <taxon>Gammaproteobacteria</taxon>
        <taxon>Enterobacterales</taxon>
        <taxon>Morganellaceae</taxon>
        <taxon>Providencia</taxon>
    </lineage>
</organism>
<name>K8WM90_9GAMM</name>
<keyword evidence="2" id="KW-1185">Reference proteome</keyword>
<gene>
    <name evidence="1" type="ORF">OOA_11028</name>
</gene>
<comment type="caution">
    <text evidence="1">The sequence shown here is derived from an EMBL/GenBank/DDBJ whole genome shotgun (WGS) entry which is preliminary data.</text>
</comment>
<accession>K8WM90</accession>
<sequence length="69" mass="7914">MLSNLGRIVLCPLNYLHLCQHATRIILGIELTGCWYLLVVFGPANDMKNIQCNYVMDEFKLVIMISNEN</sequence>
<dbReference type="Proteomes" id="UP000009336">
    <property type="component" value="Unassembled WGS sequence"/>
</dbReference>